<dbReference type="InterPro" id="IPR029069">
    <property type="entry name" value="HotDog_dom_sf"/>
</dbReference>
<gene>
    <name evidence="1" type="ORF">TRIADDRAFT_57412</name>
</gene>
<dbReference type="HOGENOM" id="CLU_041842_0_0_1"/>
<evidence type="ECO:0000313" key="1">
    <source>
        <dbReference type="EMBL" id="EDV23826.1"/>
    </source>
</evidence>
<name>B3RZD5_TRIAD</name>
<protein>
    <submittedName>
        <fullName evidence="1">Uncharacterized protein</fullName>
    </submittedName>
</protein>
<dbReference type="eggNOG" id="ENOG502TEZX">
    <property type="taxonomic scope" value="Eukaryota"/>
</dbReference>
<dbReference type="PhylomeDB" id="B3RZD5"/>
<accession>B3RZD5</accession>
<evidence type="ECO:0000313" key="2">
    <source>
        <dbReference type="Proteomes" id="UP000009022"/>
    </source>
</evidence>
<organism evidence="1 2">
    <name type="scientific">Trichoplax adhaerens</name>
    <name type="common">Trichoplax reptans</name>
    <dbReference type="NCBI Taxonomy" id="10228"/>
    <lineage>
        <taxon>Eukaryota</taxon>
        <taxon>Metazoa</taxon>
        <taxon>Placozoa</taxon>
        <taxon>Uniplacotomia</taxon>
        <taxon>Trichoplacea</taxon>
        <taxon>Trichoplacidae</taxon>
        <taxon>Trichoplax</taxon>
    </lineage>
</organism>
<dbReference type="GeneID" id="6754565"/>
<dbReference type="EMBL" id="DS985246">
    <property type="protein sequence ID" value="EDV23826.1"/>
    <property type="molecule type" value="Genomic_DNA"/>
</dbReference>
<dbReference type="KEGG" id="tad:TRIADDRAFT_57412"/>
<sequence>MTEYKQVVLGRQLDQSGCASFNSLLHEIANSYCQINRDDRSEKEYLSINLTGPISYQLSIDPGFYRYGVGGRGDFWYTNQNNFRFKITDNDNRDSSIVNGTVCPIDAPSIQDEGHKPYIHRLIVRPSDVNIANEVNVAEHLSYCIDHLKRAIKTKFNDHFAAMDQNWMAKITNIQLDYISPAYMGDELTITTWFDADRNRTISTINRGECCLSTVSITFQPKREYKMRLIPPQYVVLSKDKHLIDISFEMPAFTSFRDRFGNPDYGKTMFISAECEQTSTLLGMWDAHKILLETKGRATWFITYHENKILPQFYSTDPNATTIVNIWLESIGEHSIILQNSITDQTTGHIINETKYILTYIYDGKLSKLPEFFTERLKKIVEKRHDSKRVQIIDEVPQNYHTYLTEARCSELDIRSHVSYGFFQNYCLDAASSAVKSNSSAYQSNFGSDFNPEIISETRTSYHGQLFGMEKLAVDTWQDNNNNLFFLIRHDDKLICHAQFVLRA</sequence>
<reference evidence="1 2" key="1">
    <citation type="journal article" date="2008" name="Nature">
        <title>The Trichoplax genome and the nature of placozoans.</title>
        <authorList>
            <person name="Srivastava M."/>
            <person name="Begovic E."/>
            <person name="Chapman J."/>
            <person name="Putnam N.H."/>
            <person name="Hellsten U."/>
            <person name="Kawashima T."/>
            <person name="Kuo A."/>
            <person name="Mitros T."/>
            <person name="Salamov A."/>
            <person name="Carpenter M.L."/>
            <person name="Signorovitch A.Y."/>
            <person name="Moreno M.A."/>
            <person name="Kamm K."/>
            <person name="Grimwood J."/>
            <person name="Schmutz J."/>
            <person name="Shapiro H."/>
            <person name="Grigoriev I.V."/>
            <person name="Buss L.W."/>
            <person name="Schierwater B."/>
            <person name="Dellaporta S.L."/>
            <person name="Rokhsar D.S."/>
        </authorList>
    </citation>
    <scope>NUCLEOTIDE SEQUENCE [LARGE SCALE GENOMIC DNA]</scope>
    <source>
        <strain evidence="1 2">Grell-BS-1999</strain>
    </source>
</reference>
<dbReference type="RefSeq" id="XP_002113352.1">
    <property type="nucleotide sequence ID" value="XM_002113316.1"/>
</dbReference>
<dbReference type="CTD" id="6754565"/>
<dbReference type="AlphaFoldDB" id="B3RZD5"/>
<keyword evidence="2" id="KW-1185">Reference proteome</keyword>
<dbReference type="SUPFAM" id="SSF54637">
    <property type="entry name" value="Thioesterase/thiol ester dehydrase-isomerase"/>
    <property type="match status" value="2"/>
</dbReference>
<dbReference type="Proteomes" id="UP000009022">
    <property type="component" value="Unassembled WGS sequence"/>
</dbReference>
<dbReference type="InParanoid" id="B3RZD5"/>
<dbReference type="PANTHER" id="PTHR34487">
    <property type="entry name" value="ACYL-ACP THIOESTERASE"/>
    <property type="match status" value="1"/>
</dbReference>
<dbReference type="PANTHER" id="PTHR34487:SF1">
    <property type="entry name" value="ACYL-ACP THIOESTERASE"/>
    <property type="match status" value="1"/>
</dbReference>
<dbReference type="Gene3D" id="3.10.129.10">
    <property type="entry name" value="Hotdog Thioesterase"/>
    <property type="match status" value="2"/>
</dbReference>
<proteinExistence type="predicted"/>